<organism evidence="2">
    <name type="scientific">Chromera velia CCMP2878</name>
    <dbReference type="NCBI Taxonomy" id="1169474"/>
    <lineage>
        <taxon>Eukaryota</taxon>
        <taxon>Sar</taxon>
        <taxon>Alveolata</taxon>
        <taxon>Colpodellida</taxon>
        <taxon>Chromeraceae</taxon>
        <taxon>Chromera</taxon>
    </lineage>
</organism>
<dbReference type="AlphaFoldDB" id="A0A0G4HCI4"/>
<evidence type="ECO:0000313" key="2">
    <source>
        <dbReference type="EMBL" id="CEM41698.1"/>
    </source>
</evidence>
<accession>A0A0G4HCI4</accession>
<protein>
    <submittedName>
        <fullName evidence="2">Uncharacterized protein</fullName>
    </submittedName>
</protein>
<dbReference type="VEuPathDB" id="CryptoDB:Cvel_6333"/>
<name>A0A0G4HCI4_9ALVE</name>
<sequence>MLADDHEASGSDDEEPTPVDGTDDVSFAQNGGGGGKGKKCCPSPGSGLAKVCCKGAEGEMCPFGSFPTEKGIDGENDKELPECPKLCCCKKDPDGKKGARKCCKGTSPDDGCPVSHAFNDKSWPPSKVEDPKFLTGMSFFDRCVDKIRGGLKEDEEFQNC</sequence>
<reference evidence="2" key="1">
    <citation type="submission" date="2014-11" db="EMBL/GenBank/DDBJ databases">
        <authorList>
            <person name="Otto D Thomas"/>
            <person name="Naeem Raeece"/>
        </authorList>
    </citation>
    <scope>NUCLEOTIDE SEQUENCE</scope>
</reference>
<feature type="region of interest" description="Disordered" evidence="1">
    <location>
        <begin position="1"/>
        <end position="47"/>
    </location>
</feature>
<evidence type="ECO:0000256" key="1">
    <source>
        <dbReference type="SAM" id="MobiDB-lite"/>
    </source>
</evidence>
<feature type="compositionally biased region" description="Acidic residues" evidence="1">
    <location>
        <begin position="10"/>
        <end position="23"/>
    </location>
</feature>
<proteinExistence type="predicted"/>
<dbReference type="EMBL" id="CDMZ01002290">
    <property type="protein sequence ID" value="CEM41698.1"/>
    <property type="molecule type" value="Genomic_DNA"/>
</dbReference>
<gene>
    <name evidence="2" type="ORF">Cvel_6333</name>
</gene>